<feature type="transmembrane region" description="Helical" evidence="8">
    <location>
        <begin position="78"/>
        <end position="99"/>
    </location>
</feature>
<feature type="transmembrane region" description="Helical" evidence="8">
    <location>
        <begin position="319"/>
        <end position="338"/>
    </location>
</feature>
<keyword evidence="6 8" id="KW-1133">Transmembrane helix</keyword>
<protein>
    <submittedName>
        <fullName evidence="9">Iron ABC transporter permease</fullName>
    </submittedName>
</protein>
<dbReference type="SUPFAM" id="SSF81345">
    <property type="entry name" value="ABC transporter involved in vitamin B12 uptake, BtuC"/>
    <property type="match status" value="1"/>
</dbReference>
<keyword evidence="10" id="KW-1185">Reference proteome</keyword>
<feature type="transmembrane region" description="Helical" evidence="8">
    <location>
        <begin position="208"/>
        <end position="225"/>
    </location>
</feature>
<feature type="transmembrane region" description="Helical" evidence="8">
    <location>
        <begin position="131"/>
        <end position="151"/>
    </location>
</feature>
<evidence type="ECO:0000256" key="6">
    <source>
        <dbReference type="ARBA" id="ARBA00022989"/>
    </source>
</evidence>
<feature type="transmembrane region" description="Helical" evidence="8">
    <location>
        <begin position="290"/>
        <end position="313"/>
    </location>
</feature>
<dbReference type="InterPro" id="IPR000522">
    <property type="entry name" value="ABC_transptr_permease_BtuC"/>
</dbReference>
<evidence type="ECO:0000313" key="9">
    <source>
        <dbReference type="EMBL" id="MEQ2439540.1"/>
    </source>
</evidence>
<dbReference type="RefSeq" id="WP_349217798.1">
    <property type="nucleotide sequence ID" value="NZ_JBBMFD010000001.1"/>
</dbReference>
<sequence>MRIWRAFSIRMSFPKESGRFRLLIVAGTAALLLVLAAVSLCSGSASIPLDEVIRALFSRDQTEKFYQIVQFVRLPRTLAAVLAGGALAVAGAILQAVLGNALASPNIIGVNAGAGLFTILLAAFFPQLIWFTPLAAFLGALAAALLVYLLAQKTGASRMTILLSGIAVSSFLGAITDGVITLVPDTQAGRFAFLIGGFSGVSMDSLKLASLCILIGIGAALLFSYDLNVLTLGEETASTLGMRAGLTRMVFLILAALLAGSAISFAGLLGFVGLIVPHAARFFVGQDHRYLLPLCALLGGAFTLLCDLLARVLFAPFELPVGIVLSFLGAPFFLYLLFKQKRGRLHD</sequence>
<evidence type="ECO:0000256" key="7">
    <source>
        <dbReference type="ARBA" id="ARBA00023136"/>
    </source>
</evidence>
<evidence type="ECO:0000256" key="3">
    <source>
        <dbReference type="ARBA" id="ARBA00022448"/>
    </source>
</evidence>
<evidence type="ECO:0000313" key="10">
    <source>
        <dbReference type="Proteomes" id="UP001489509"/>
    </source>
</evidence>
<dbReference type="InterPro" id="IPR037294">
    <property type="entry name" value="ABC_BtuC-like"/>
</dbReference>
<dbReference type="EMBL" id="JBBMFD010000001">
    <property type="protein sequence ID" value="MEQ2439540.1"/>
    <property type="molecule type" value="Genomic_DNA"/>
</dbReference>
<keyword evidence="3" id="KW-0813">Transport</keyword>
<evidence type="ECO:0000256" key="1">
    <source>
        <dbReference type="ARBA" id="ARBA00004651"/>
    </source>
</evidence>
<name>A0ABV1DWW2_9FIRM</name>
<feature type="transmembrane region" description="Helical" evidence="8">
    <location>
        <begin position="245"/>
        <end position="278"/>
    </location>
</feature>
<proteinExistence type="inferred from homology"/>
<keyword evidence="5 8" id="KW-0812">Transmembrane</keyword>
<gene>
    <name evidence="9" type="ORF">WMO26_01715</name>
</gene>
<dbReference type="PANTHER" id="PTHR30472:SF25">
    <property type="entry name" value="ABC TRANSPORTER PERMEASE PROTEIN MJ0876-RELATED"/>
    <property type="match status" value="1"/>
</dbReference>
<comment type="similarity">
    <text evidence="2">Belongs to the binding-protein-dependent transport system permease family. FecCD subfamily.</text>
</comment>
<evidence type="ECO:0000256" key="5">
    <source>
        <dbReference type="ARBA" id="ARBA00022692"/>
    </source>
</evidence>
<organism evidence="9 10">
    <name type="scientific">Solibaculum intestinale</name>
    <dbReference type="NCBI Taxonomy" id="3133165"/>
    <lineage>
        <taxon>Bacteria</taxon>
        <taxon>Bacillati</taxon>
        <taxon>Bacillota</taxon>
        <taxon>Clostridia</taxon>
        <taxon>Eubacteriales</taxon>
        <taxon>Oscillospiraceae</taxon>
        <taxon>Solibaculum</taxon>
    </lineage>
</organism>
<accession>A0ABV1DWW2</accession>
<dbReference type="Pfam" id="PF01032">
    <property type="entry name" value="FecCD"/>
    <property type="match status" value="1"/>
</dbReference>
<keyword evidence="7 8" id="KW-0472">Membrane</keyword>
<dbReference type="Gene3D" id="1.10.3470.10">
    <property type="entry name" value="ABC transporter involved in vitamin B12 uptake, BtuC"/>
    <property type="match status" value="1"/>
</dbReference>
<dbReference type="PANTHER" id="PTHR30472">
    <property type="entry name" value="FERRIC ENTEROBACTIN TRANSPORT SYSTEM PERMEASE PROTEIN"/>
    <property type="match status" value="1"/>
</dbReference>
<comment type="caution">
    <text evidence="9">The sequence shown here is derived from an EMBL/GenBank/DDBJ whole genome shotgun (WGS) entry which is preliminary data.</text>
</comment>
<dbReference type="Proteomes" id="UP001489509">
    <property type="component" value="Unassembled WGS sequence"/>
</dbReference>
<comment type="subcellular location">
    <subcellularLocation>
        <location evidence="1">Cell membrane</location>
        <topology evidence="1">Multi-pass membrane protein</topology>
    </subcellularLocation>
</comment>
<feature type="transmembrane region" description="Helical" evidence="8">
    <location>
        <begin position="106"/>
        <end position="125"/>
    </location>
</feature>
<reference evidence="9 10" key="1">
    <citation type="submission" date="2024-03" db="EMBL/GenBank/DDBJ databases">
        <title>Human intestinal bacterial collection.</title>
        <authorList>
            <person name="Pauvert C."/>
            <person name="Hitch T.C.A."/>
            <person name="Clavel T."/>
        </authorList>
    </citation>
    <scope>NUCLEOTIDE SEQUENCE [LARGE SCALE GENOMIC DNA]</scope>
    <source>
        <strain evidence="9 10">CLA-JM-H44</strain>
    </source>
</reference>
<evidence type="ECO:0000256" key="8">
    <source>
        <dbReference type="SAM" id="Phobius"/>
    </source>
</evidence>
<evidence type="ECO:0000256" key="4">
    <source>
        <dbReference type="ARBA" id="ARBA00022475"/>
    </source>
</evidence>
<dbReference type="CDD" id="cd06550">
    <property type="entry name" value="TM_ABC_iron-siderophores_like"/>
    <property type="match status" value="1"/>
</dbReference>
<evidence type="ECO:0000256" key="2">
    <source>
        <dbReference type="ARBA" id="ARBA00007935"/>
    </source>
</evidence>
<keyword evidence="4" id="KW-1003">Cell membrane</keyword>